<dbReference type="InterPro" id="IPR000086">
    <property type="entry name" value="NUDIX_hydrolase_dom"/>
</dbReference>
<dbReference type="Pfam" id="PF00153">
    <property type="entry name" value="Mito_carr"/>
    <property type="match status" value="1"/>
</dbReference>
<dbReference type="EMBL" id="CALNXI010000334">
    <property type="protein sequence ID" value="CAH3025050.1"/>
    <property type="molecule type" value="Genomic_DNA"/>
</dbReference>
<dbReference type="Proteomes" id="UP001159427">
    <property type="component" value="Unassembled WGS sequence"/>
</dbReference>
<dbReference type="Gene3D" id="1.50.40.10">
    <property type="entry name" value="Mitochondrial carrier domain"/>
    <property type="match status" value="2"/>
</dbReference>
<evidence type="ECO:0000256" key="9">
    <source>
        <dbReference type="ARBA" id="ARBA00022842"/>
    </source>
</evidence>
<evidence type="ECO:0000256" key="12">
    <source>
        <dbReference type="PROSITE-ProRule" id="PRU00282"/>
    </source>
</evidence>
<evidence type="ECO:0000259" key="13">
    <source>
        <dbReference type="PROSITE" id="PS51462"/>
    </source>
</evidence>
<evidence type="ECO:0000256" key="1">
    <source>
        <dbReference type="ARBA" id="ARBA00001936"/>
    </source>
</evidence>
<evidence type="ECO:0000256" key="3">
    <source>
        <dbReference type="ARBA" id="ARBA00004141"/>
    </source>
</evidence>
<dbReference type="SUPFAM" id="SSF55811">
    <property type="entry name" value="Nudix"/>
    <property type="match status" value="1"/>
</dbReference>
<dbReference type="PROSITE" id="PS51462">
    <property type="entry name" value="NUDIX"/>
    <property type="match status" value="1"/>
</dbReference>
<feature type="domain" description="Nudix hydrolase" evidence="13">
    <location>
        <begin position="8"/>
        <end position="235"/>
    </location>
</feature>
<dbReference type="PANTHER" id="PTHR12318:SF0">
    <property type="entry name" value="ACYL-COENZYME A DIPHOSPHATASE NUDT19"/>
    <property type="match status" value="1"/>
</dbReference>
<dbReference type="SUPFAM" id="SSF103506">
    <property type="entry name" value="Mitochondrial carrier"/>
    <property type="match status" value="1"/>
</dbReference>
<dbReference type="InterPro" id="IPR039121">
    <property type="entry name" value="NUDT19"/>
</dbReference>
<accession>A0ABN8M743</accession>
<evidence type="ECO:0000256" key="5">
    <source>
        <dbReference type="ARBA" id="ARBA00006375"/>
    </source>
</evidence>
<dbReference type="Gene3D" id="3.90.79.10">
    <property type="entry name" value="Nucleoside Triphosphate Pyrophosphohydrolase"/>
    <property type="match status" value="1"/>
</dbReference>
<sequence>MNAAKTVIRDAATLIIVARNSKPNSHFDYRILLLKRADKSAFMPSMYVFPGGLIEKHADFSNDWMELFKQSFAKFGTDFTTLVNIQGPRPPVLKKSTTDIPSEVAFRICAIRETFEESGVLLLKSFSDVHQSKISKDIIQNWKKRVHQDPNEFLVLCRSLQCVPDVWSLGEWSNWLTPVHLPRRYDTMFYTCFLDKEPPVLVDEKEMTHSEWLTPEDGASKFIARKIKIGMPQMYNILQFCRFPKWSEFQSFQDRRASLGCEQWLTILLQCADGMLVVFPQDDLYPSLYDRVSNDLSNSDTGQVSILQSQETVAEYRAKAKDLNRIVIRSGHPVEILINVTLSHGQSTMTHNEKRINWIQEGLIGLGVGVLYGTTSVAVGHPFDTIKTKMQAQRGFESEGMIRSFVKTVKTQGIRGLYRGCIPPLWGSGIYRSTQFAVFEALYTYFNGFGRREIPGTGGLQIRVLIAGAAASTSRAIIETPLELAKVRRQTGQSWHFRGLYKGFGVTWCRTMGLMCTYFVLLDSGRRHLPDLFRRPILGPFLASGIAATYPFQSCNLSLTFCRLAWWVVWPLENMKSQVQGNYGKDLPVVARMRLVIKERGGFFGLYRGIVPGSIRSFMSNGTSMIAMSWAQRKVSQWGLRG</sequence>
<comment type="cofactor">
    <cofactor evidence="2">
        <name>Mg(2+)</name>
        <dbReference type="ChEBI" id="CHEBI:18420"/>
    </cofactor>
</comment>
<dbReference type="PROSITE" id="PS50920">
    <property type="entry name" value="SOLCAR"/>
    <property type="match status" value="1"/>
</dbReference>
<dbReference type="CDD" id="cd18870">
    <property type="entry name" value="NUDIX_AcylCoAdiphos_Nudt19"/>
    <property type="match status" value="1"/>
</dbReference>
<evidence type="ECO:0000256" key="6">
    <source>
        <dbReference type="ARBA" id="ARBA00022692"/>
    </source>
</evidence>
<comment type="caution">
    <text evidence="14">The sequence shown here is derived from an EMBL/GenBank/DDBJ whole genome shotgun (WGS) entry which is preliminary data.</text>
</comment>
<evidence type="ECO:0000256" key="7">
    <source>
        <dbReference type="ARBA" id="ARBA00022723"/>
    </source>
</evidence>
<dbReference type="InterPro" id="IPR018108">
    <property type="entry name" value="MCP_transmembrane"/>
</dbReference>
<feature type="repeat" description="Solcar" evidence="12">
    <location>
        <begin position="360"/>
        <end position="445"/>
    </location>
</feature>
<comment type="similarity">
    <text evidence="4">Belongs to the Nudix hydrolase family.</text>
</comment>
<evidence type="ECO:0000256" key="4">
    <source>
        <dbReference type="ARBA" id="ARBA00005582"/>
    </source>
</evidence>
<dbReference type="InterPro" id="IPR015797">
    <property type="entry name" value="NUDIX_hydrolase-like_dom_sf"/>
</dbReference>
<keyword evidence="6 12" id="KW-0812">Transmembrane</keyword>
<keyword evidence="7" id="KW-0479">Metal-binding</keyword>
<proteinExistence type="inferred from homology"/>
<organism evidence="14 15">
    <name type="scientific">Porites evermanni</name>
    <dbReference type="NCBI Taxonomy" id="104178"/>
    <lineage>
        <taxon>Eukaryota</taxon>
        <taxon>Metazoa</taxon>
        <taxon>Cnidaria</taxon>
        <taxon>Anthozoa</taxon>
        <taxon>Hexacorallia</taxon>
        <taxon>Scleractinia</taxon>
        <taxon>Fungiina</taxon>
        <taxon>Poritidae</taxon>
        <taxon>Porites</taxon>
    </lineage>
</organism>
<evidence type="ECO:0000256" key="11">
    <source>
        <dbReference type="ARBA" id="ARBA00023211"/>
    </source>
</evidence>
<dbReference type="InterPro" id="IPR023395">
    <property type="entry name" value="MCP_dom_sf"/>
</dbReference>
<evidence type="ECO:0000256" key="2">
    <source>
        <dbReference type="ARBA" id="ARBA00001946"/>
    </source>
</evidence>
<comment type="cofactor">
    <cofactor evidence="1">
        <name>Mn(2+)</name>
        <dbReference type="ChEBI" id="CHEBI:29035"/>
    </cofactor>
</comment>
<evidence type="ECO:0000313" key="14">
    <source>
        <dbReference type="EMBL" id="CAH3025050.1"/>
    </source>
</evidence>
<keyword evidence="10 12" id="KW-0472">Membrane</keyword>
<gene>
    <name evidence="14" type="ORF">PEVE_00024909</name>
</gene>
<evidence type="ECO:0000313" key="15">
    <source>
        <dbReference type="Proteomes" id="UP001159427"/>
    </source>
</evidence>
<comment type="subcellular location">
    <subcellularLocation>
        <location evidence="3">Membrane</location>
        <topology evidence="3">Multi-pass membrane protein</topology>
    </subcellularLocation>
</comment>
<keyword evidence="9" id="KW-0460">Magnesium</keyword>
<keyword evidence="15" id="KW-1185">Reference proteome</keyword>
<reference evidence="14 15" key="1">
    <citation type="submission" date="2022-05" db="EMBL/GenBank/DDBJ databases">
        <authorList>
            <consortium name="Genoscope - CEA"/>
            <person name="William W."/>
        </authorList>
    </citation>
    <scope>NUCLEOTIDE SEQUENCE [LARGE SCALE GENOMIC DNA]</scope>
</reference>
<keyword evidence="8" id="KW-0378">Hydrolase</keyword>
<name>A0ABN8M743_9CNID</name>
<protein>
    <recommendedName>
        <fullName evidence="13">Nudix hydrolase domain-containing protein</fullName>
    </recommendedName>
</protein>
<evidence type="ECO:0000256" key="10">
    <source>
        <dbReference type="ARBA" id="ARBA00023136"/>
    </source>
</evidence>
<evidence type="ECO:0000256" key="8">
    <source>
        <dbReference type="ARBA" id="ARBA00022801"/>
    </source>
</evidence>
<dbReference type="PANTHER" id="PTHR12318">
    <property type="entry name" value="TESTOSTERONE-REGULATED PROTEIN RP2"/>
    <property type="match status" value="1"/>
</dbReference>
<keyword evidence="11" id="KW-0464">Manganese</keyword>
<comment type="similarity">
    <text evidence="5">Belongs to the mitochondrial carrier (TC 2.A.29) family.</text>
</comment>